<comment type="caution">
    <text evidence="1">The sequence shown here is derived from an EMBL/GenBank/DDBJ whole genome shotgun (WGS) entry which is preliminary data.</text>
</comment>
<dbReference type="EMBL" id="PGOL01003501">
    <property type="protein sequence ID" value="PKI40710.1"/>
    <property type="molecule type" value="Genomic_DNA"/>
</dbReference>
<sequence>MDWDYILSARKWTGLETAGRKTHGCTYTYMTRPGCARGAEKPGALRRNFSRWCVEGPICSYACGLVTSLCQVLYSTWPPPSPSSAPYTWHSLLALDHHHQDSHLTPNALDRLITAVQIPTRQPRQWWGLKGYVGPNWERKLSNDAISYTKQRLIPRGNDGLRVGQSIAFFS</sequence>
<accession>A0A2I0IAM0</accession>
<protein>
    <submittedName>
        <fullName evidence="1">Uncharacterized protein</fullName>
    </submittedName>
</protein>
<name>A0A2I0IAM0_PUNGR</name>
<keyword evidence="2" id="KW-1185">Reference proteome</keyword>
<evidence type="ECO:0000313" key="1">
    <source>
        <dbReference type="EMBL" id="PKI40710.1"/>
    </source>
</evidence>
<gene>
    <name evidence="1" type="ORF">CRG98_038891</name>
</gene>
<proteinExistence type="predicted"/>
<reference evidence="1 2" key="1">
    <citation type="submission" date="2017-11" db="EMBL/GenBank/DDBJ databases">
        <title>De-novo sequencing of pomegranate (Punica granatum L.) genome.</title>
        <authorList>
            <person name="Akparov Z."/>
            <person name="Amiraslanov A."/>
            <person name="Hajiyeva S."/>
            <person name="Abbasov M."/>
            <person name="Kaur K."/>
            <person name="Hamwieh A."/>
            <person name="Solovyev V."/>
            <person name="Salamov A."/>
            <person name="Braich B."/>
            <person name="Kosarev P."/>
            <person name="Mahmoud A."/>
            <person name="Hajiyev E."/>
            <person name="Babayeva S."/>
            <person name="Izzatullayeva V."/>
            <person name="Mammadov A."/>
            <person name="Mammadov A."/>
            <person name="Sharifova S."/>
            <person name="Ojaghi J."/>
            <person name="Eynullazada K."/>
            <person name="Bayramov B."/>
            <person name="Abdulazimova A."/>
            <person name="Shahmuradov I."/>
        </authorList>
    </citation>
    <scope>NUCLEOTIDE SEQUENCE [LARGE SCALE GENOMIC DNA]</scope>
    <source>
        <strain evidence="2">cv. AG2017</strain>
        <tissue evidence="1">Leaf</tissue>
    </source>
</reference>
<dbReference type="AlphaFoldDB" id="A0A2I0IAM0"/>
<dbReference type="Proteomes" id="UP000233551">
    <property type="component" value="Unassembled WGS sequence"/>
</dbReference>
<evidence type="ECO:0000313" key="2">
    <source>
        <dbReference type="Proteomes" id="UP000233551"/>
    </source>
</evidence>
<organism evidence="1 2">
    <name type="scientific">Punica granatum</name>
    <name type="common">Pomegranate</name>
    <dbReference type="NCBI Taxonomy" id="22663"/>
    <lineage>
        <taxon>Eukaryota</taxon>
        <taxon>Viridiplantae</taxon>
        <taxon>Streptophyta</taxon>
        <taxon>Embryophyta</taxon>
        <taxon>Tracheophyta</taxon>
        <taxon>Spermatophyta</taxon>
        <taxon>Magnoliopsida</taxon>
        <taxon>eudicotyledons</taxon>
        <taxon>Gunneridae</taxon>
        <taxon>Pentapetalae</taxon>
        <taxon>rosids</taxon>
        <taxon>malvids</taxon>
        <taxon>Myrtales</taxon>
        <taxon>Lythraceae</taxon>
        <taxon>Punica</taxon>
    </lineage>
</organism>